<evidence type="ECO:0000313" key="3">
    <source>
        <dbReference type="Proteomes" id="UP000283295"/>
    </source>
</evidence>
<accession>A0A412IK35</accession>
<dbReference type="InterPro" id="IPR029052">
    <property type="entry name" value="Metallo-depent_PP-like"/>
</dbReference>
<reference evidence="2 3" key="1">
    <citation type="submission" date="2018-08" db="EMBL/GenBank/DDBJ databases">
        <title>A genome reference for cultivated species of the human gut microbiota.</title>
        <authorList>
            <person name="Zou Y."/>
            <person name="Xue W."/>
            <person name="Luo G."/>
        </authorList>
    </citation>
    <scope>NUCLEOTIDE SEQUENCE [LARGE SCALE GENOMIC DNA]</scope>
    <source>
        <strain evidence="2 3">AF22-21</strain>
    </source>
</reference>
<protein>
    <submittedName>
        <fullName evidence="2">Calcineurin-like phosphoesterase</fullName>
    </submittedName>
</protein>
<dbReference type="Gene3D" id="3.60.21.10">
    <property type="match status" value="1"/>
</dbReference>
<dbReference type="OrthoDB" id="9787800at2"/>
<organism evidence="2 3">
    <name type="scientific">Coprococcus eutactus</name>
    <dbReference type="NCBI Taxonomy" id="33043"/>
    <lineage>
        <taxon>Bacteria</taxon>
        <taxon>Bacillati</taxon>
        <taxon>Bacillota</taxon>
        <taxon>Clostridia</taxon>
        <taxon>Lachnospirales</taxon>
        <taxon>Lachnospiraceae</taxon>
        <taxon>Coprococcus</taxon>
    </lineage>
</organism>
<name>A0A412IK35_9FIRM</name>
<dbReference type="GO" id="GO:0016787">
    <property type="term" value="F:hydrolase activity"/>
    <property type="evidence" value="ECO:0007669"/>
    <property type="project" value="InterPro"/>
</dbReference>
<evidence type="ECO:0000313" key="2">
    <source>
        <dbReference type="EMBL" id="RGS37919.1"/>
    </source>
</evidence>
<comment type="caution">
    <text evidence="2">The sequence shown here is derived from an EMBL/GenBank/DDBJ whole genome shotgun (WGS) entry which is preliminary data.</text>
</comment>
<proteinExistence type="predicted"/>
<sequence length="266" mass="31506">MRTNWFLLGDIHGQAAPIEYFYKFNNERLNLDTFQNNLILLGDVGCNFSIIGKGDEYCNHSLSRFPFTYICLRGNHEARVTDVVKLFPDKWEQREKYGGIIYVEKEYPRIEYLEDIPAVYEFSGYKTLSIPGAYSIDKQLRIQNNWGWFENEQLSDSEMEIGRNLIEKYPIMDLVISHTCPITFEPRDLFLKSLDQSKVDKRMEIYLGEIEAKLDYKRWAWGHFHADRLYPWDGDKEKLMLFDENVVDLNKFMTMKRTDSLVDIKA</sequence>
<dbReference type="PROSITE" id="PS00125">
    <property type="entry name" value="SER_THR_PHOSPHATASE"/>
    <property type="match status" value="1"/>
</dbReference>
<dbReference type="Proteomes" id="UP000283295">
    <property type="component" value="Unassembled WGS sequence"/>
</dbReference>
<dbReference type="SUPFAM" id="SSF56300">
    <property type="entry name" value="Metallo-dependent phosphatases"/>
    <property type="match status" value="1"/>
</dbReference>
<gene>
    <name evidence="2" type="ORF">DWX94_11990</name>
</gene>
<evidence type="ECO:0000259" key="1">
    <source>
        <dbReference type="PROSITE" id="PS00125"/>
    </source>
</evidence>
<dbReference type="InterPro" id="IPR006186">
    <property type="entry name" value="Ser/Thr-sp_prot-phosphatase"/>
</dbReference>
<dbReference type="Pfam" id="PF00149">
    <property type="entry name" value="Metallophos"/>
    <property type="match status" value="1"/>
</dbReference>
<feature type="domain" description="Serine/threonine specific protein phosphatases" evidence="1">
    <location>
        <begin position="72"/>
        <end position="77"/>
    </location>
</feature>
<dbReference type="AlphaFoldDB" id="A0A412IK35"/>
<dbReference type="EMBL" id="QRVK01000041">
    <property type="protein sequence ID" value="RGS37919.1"/>
    <property type="molecule type" value="Genomic_DNA"/>
</dbReference>
<dbReference type="InterPro" id="IPR004843">
    <property type="entry name" value="Calcineurin-like_PHP"/>
</dbReference>